<feature type="transmembrane region" description="Helical" evidence="2">
    <location>
        <begin position="78"/>
        <end position="100"/>
    </location>
</feature>
<dbReference type="GO" id="GO:0008643">
    <property type="term" value="P:carbohydrate transport"/>
    <property type="evidence" value="ECO:0007669"/>
    <property type="project" value="InterPro"/>
</dbReference>
<dbReference type="GO" id="GO:0015293">
    <property type="term" value="F:symporter activity"/>
    <property type="evidence" value="ECO:0007669"/>
    <property type="project" value="InterPro"/>
</dbReference>
<feature type="transmembrane region" description="Helical" evidence="2">
    <location>
        <begin position="431"/>
        <end position="453"/>
    </location>
</feature>
<dbReference type="Gene3D" id="1.20.1250.20">
    <property type="entry name" value="MFS general substrate transporter like domains"/>
    <property type="match status" value="1"/>
</dbReference>
<dbReference type="Pfam" id="PF13347">
    <property type="entry name" value="MFS_2"/>
    <property type="match status" value="1"/>
</dbReference>
<proteinExistence type="inferred from homology"/>
<feature type="transmembrane region" description="Helical" evidence="2">
    <location>
        <begin position="106"/>
        <end position="126"/>
    </location>
</feature>
<organism evidence="3 4">
    <name type="scientific">SAR86 cluster bacterium</name>
    <dbReference type="NCBI Taxonomy" id="2030880"/>
    <lineage>
        <taxon>Bacteria</taxon>
        <taxon>Pseudomonadati</taxon>
        <taxon>Pseudomonadota</taxon>
        <taxon>Gammaproteobacteria</taxon>
        <taxon>SAR86 cluster</taxon>
    </lineage>
</organism>
<evidence type="ECO:0000256" key="2">
    <source>
        <dbReference type="SAM" id="Phobius"/>
    </source>
</evidence>
<dbReference type="SUPFAM" id="SSF103473">
    <property type="entry name" value="MFS general substrate transporter"/>
    <property type="match status" value="1"/>
</dbReference>
<feature type="transmembrane region" description="Helical" evidence="2">
    <location>
        <begin position="399"/>
        <end position="419"/>
    </location>
</feature>
<keyword evidence="2" id="KW-1133">Transmembrane helix</keyword>
<feature type="transmembrane region" description="Helical" evidence="2">
    <location>
        <begin position="31"/>
        <end position="57"/>
    </location>
</feature>
<evidence type="ECO:0000256" key="1">
    <source>
        <dbReference type="ARBA" id="ARBA00009617"/>
    </source>
</evidence>
<keyword evidence="2" id="KW-0812">Transmembrane</keyword>
<protein>
    <recommendedName>
        <fullName evidence="5">MFS transporter</fullName>
    </recommendedName>
</protein>
<evidence type="ECO:0000313" key="4">
    <source>
        <dbReference type="Proteomes" id="UP000315825"/>
    </source>
</evidence>
<dbReference type="EMBL" id="SHBE01000001">
    <property type="protein sequence ID" value="RZO27298.1"/>
    <property type="molecule type" value="Genomic_DNA"/>
</dbReference>
<dbReference type="PANTHER" id="PTHR11328:SF24">
    <property type="entry name" value="MAJOR FACILITATOR SUPERFAMILY (MFS) PROFILE DOMAIN-CONTAINING PROTEIN"/>
    <property type="match status" value="1"/>
</dbReference>
<reference evidence="3 4" key="1">
    <citation type="submission" date="2019-02" db="EMBL/GenBank/DDBJ databases">
        <title>Prokaryotic population dynamics and viral predation in marine succession experiment using metagenomics: the confinement effect.</title>
        <authorList>
            <person name="Haro-Moreno J.M."/>
            <person name="Rodriguez-Valera F."/>
            <person name="Lopez-Perez M."/>
        </authorList>
    </citation>
    <scope>NUCLEOTIDE SEQUENCE [LARGE SCALE GENOMIC DNA]</scope>
    <source>
        <strain evidence="3">MED-G159</strain>
    </source>
</reference>
<dbReference type="AlphaFoldDB" id="A0A520N1D9"/>
<dbReference type="Proteomes" id="UP000315825">
    <property type="component" value="Unassembled WGS sequence"/>
</dbReference>
<sequence length="466" mass="52670">MNLNRLQKISFGLGGGVNAIKTDFFVFYLGFFYLTIVGLNPLLTGSAIFLALIFDAINDPLIGSISDRLSSKFGRRHYFMIIALIPISISYICLFLPNSLWSDNQILLFFWLFIFATLTRFFVTLFDIPHRALATEIPDTYEDKGKIMSLREGFQAIIALSHSFIILPLISPLLRSDSDPSDWLNIGFIGALLMVIFGLASILGTANLIPKLSTVKPSKKITIKNWKEIFIDIRYALRSKTLLIFLGGSILIQAGWGLANSLTFLSQIHFWNLTPNQIQNFVYIYFLSVIFSWFITPKLINTFEKHHIVIASLMLIGFFQSLPFIFYVAGFSPEMGSSNLLVFLGINMLFTSTFAYVSLISRESMVPDMVDKLSKTSDFRRDGSVSSVTSFCAKSMSGFGQFLSMFVLWLISFPSGMIIEPSLQQEELLGFFQGPFIFLVFILPIIIFLKYPLTRAAHRKIKLNSL</sequence>
<feature type="transmembrane region" description="Helical" evidence="2">
    <location>
        <begin position="340"/>
        <end position="359"/>
    </location>
</feature>
<gene>
    <name evidence="3" type="ORF">EVA92_00710</name>
</gene>
<dbReference type="InterPro" id="IPR039672">
    <property type="entry name" value="MFS_2"/>
</dbReference>
<feature type="transmembrane region" description="Helical" evidence="2">
    <location>
        <begin position="308"/>
        <end position="328"/>
    </location>
</feature>
<name>A0A520N1D9_9GAMM</name>
<dbReference type="InterPro" id="IPR036259">
    <property type="entry name" value="MFS_trans_sf"/>
</dbReference>
<keyword evidence="2" id="KW-0472">Membrane</keyword>
<feature type="transmembrane region" description="Helical" evidence="2">
    <location>
        <begin position="186"/>
        <end position="209"/>
    </location>
</feature>
<comment type="similarity">
    <text evidence="1">Belongs to the sodium:galactoside symporter (TC 2.A.2) family.</text>
</comment>
<comment type="caution">
    <text evidence="3">The sequence shown here is derived from an EMBL/GenBank/DDBJ whole genome shotgun (WGS) entry which is preliminary data.</text>
</comment>
<dbReference type="GO" id="GO:0005886">
    <property type="term" value="C:plasma membrane"/>
    <property type="evidence" value="ECO:0007669"/>
    <property type="project" value="TreeGrafter"/>
</dbReference>
<feature type="transmembrane region" description="Helical" evidence="2">
    <location>
        <begin position="278"/>
        <end position="296"/>
    </location>
</feature>
<evidence type="ECO:0008006" key="5">
    <source>
        <dbReference type="Google" id="ProtNLM"/>
    </source>
</evidence>
<feature type="transmembrane region" description="Helical" evidence="2">
    <location>
        <begin position="241"/>
        <end position="258"/>
    </location>
</feature>
<dbReference type="PANTHER" id="PTHR11328">
    <property type="entry name" value="MAJOR FACILITATOR SUPERFAMILY DOMAIN-CONTAINING PROTEIN"/>
    <property type="match status" value="1"/>
</dbReference>
<accession>A0A520N1D9</accession>
<evidence type="ECO:0000313" key="3">
    <source>
        <dbReference type="EMBL" id="RZO27298.1"/>
    </source>
</evidence>